<keyword evidence="2" id="KW-1185">Reference proteome</keyword>
<dbReference type="Proteomes" id="UP000593572">
    <property type="component" value="Unassembled WGS sequence"/>
</dbReference>
<comment type="caution">
    <text evidence="1">The sequence shown here is derived from an EMBL/GenBank/DDBJ whole genome shotgun (WGS) entry which is preliminary data.</text>
</comment>
<sequence>MVDLTASHHKALIRPRPYNTLRTKETQRFAKRCNCNKSWIF</sequence>
<organism evidence="1 2">
    <name type="scientific">Gossypium lobatum</name>
    <dbReference type="NCBI Taxonomy" id="34289"/>
    <lineage>
        <taxon>Eukaryota</taxon>
        <taxon>Viridiplantae</taxon>
        <taxon>Streptophyta</taxon>
        <taxon>Embryophyta</taxon>
        <taxon>Tracheophyta</taxon>
        <taxon>Spermatophyta</taxon>
        <taxon>Magnoliopsida</taxon>
        <taxon>eudicotyledons</taxon>
        <taxon>Gunneridae</taxon>
        <taxon>Pentapetalae</taxon>
        <taxon>rosids</taxon>
        <taxon>malvids</taxon>
        <taxon>Malvales</taxon>
        <taxon>Malvaceae</taxon>
        <taxon>Malvoideae</taxon>
        <taxon>Gossypium</taxon>
    </lineage>
</organism>
<proteinExistence type="predicted"/>
<gene>
    <name evidence="1" type="ORF">Golob_023727</name>
</gene>
<dbReference type="AlphaFoldDB" id="A0A7J8LKI3"/>
<evidence type="ECO:0000313" key="2">
    <source>
        <dbReference type="Proteomes" id="UP000593572"/>
    </source>
</evidence>
<dbReference type="EMBL" id="JABEZX010000003">
    <property type="protein sequence ID" value="MBA0552956.1"/>
    <property type="molecule type" value="Genomic_DNA"/>
</dbReference>
<reference evidence="1 2" key="1">
    <citation type="journal article" date="2019" name="Genome Biol. Evol.">
        <title>Insights into the evolution of the New World diploid cottons (Gossypium, subgenus Houzingenia) based on genome sequencing.</title>
        <authorList>
            <person name="Grover C.E."/>
            <person name="Arick M.A. 2nd"/>
            <person name="Thrash A."/>
            <person name="Conover J.L."/>
            <person name="Sanders W.S."/>
            <person name="Peterson D.G."/>
            <person name="Frelichowski J.E."/>
            <person name="Scheffler J.A."/>
            <person name="Scheffler B.E."/>
            <person name="Wendel J.F."/>
        </authorList>
    </citation>
    <scope>NUCLEOTIDE SEQUENCE [LARGE SCALE GENOMIC DNA]</scope>
    <source>
        <strain evidence="1">157</strain>
        <tissue evidence="1">Leaf</tissue>
    </source>
</reference>
<protein>
    <submittedName>
        <fullName evidence="1">Uncharacterized protein</fullName>
    </submittedName>
</protein>
<accession>A0A7J8LKI3</accession>
<name>A0A7J8LKI3_9ROSI</name>
<evidence type="ECO:0000313" key="1">
    <source>
        <dbReference type="EMBL" id="MBA0552956.1"/>
    </source>
</evidence>